<evidence type="ECO:0000313" key="6">
    <source>
        <dbReference type="Proteomes" id="UP000184533"/>
    </source>
</evidence>
<evidence type="ECO:0008006" key="7">
    <source>
        <dbReference type="Google" id="ProtNLM"/>
    </source>
</evidence>
<feature type="chain" id="PRO_5015038428" description="YMGG-like Gly-zipper domain-containing protein" evidence="2">
    <location>
        <begin position="20"/>
        <end position="67"/>
    </location>
</feature>
<evidence type="ECO:0000313" key="3">
    <source>
        <dbReference type="EMBL" id="KKB86821.1"/>
    </source>
</evidence>
<dbReference type="Proteomes" id="UP000033608">
    <property type="component" value="Unassembled WGS sequence"/>
</dbReference>
<dbReference type="Proteomes" id="UP000184533">
    <property type="component" value="Unassembled WGS sequence"/>
</dbReference>
<organism evidence="3 5">
    <name type="scientific">Devosia limi DSM 17137</name>
    <dbReference type="NCBI Taxonomy" id="1121477"/>
    <lineage>
        <taxon>Bacteria</taxon>
        <taxon>Pseudomonadati</taxon>
        <taxon>Pseudomonadota</taxon>
        <taxon>Alphaproteobacteria</taxon>
        <taxon>Hyphomicrobiales</taxon>
        <taxon>Devosiaceae</taxon>
        <taxon>Devosia</taxon>
    </lineage>
</organism>
<keyword evidence="1" id="KW-1133">Transmembrane helix</keyword>
<evidence type="ECO:0000256" key="2">
    <source>
        <dbReference type="SAM" id="SignalP"/>
    </source>
</evidence>
<reference evidence="4 6" key="2">
    <citation type="submission" date="2016-11" db="EMBL/GenBank/DDBJ databases">
        <authorList>
            <person name="Jaros S."/>
            <person name="Januszkiewicz K."/>
            <person name="Wedrychowicz H."/>
        </authorList>
    </citation>
    <scope>NUCLEOTIDE SEQUENCE [LARGE SCALE GENOMIC DNA]</scope>
    <source>
        <strain evidence="4 6">DSM 17137</strain>
    </source>
</reference>
<evidence type="ECO:0000256" key="1">
    <source>
        <dbReference type="SAM" id="Phobius"/>
    </source>
</evidence>
<keyword evidence="1" id="KW-0472">Membrane</keyword>
<keyword evidence="5" id="KW-1185">Reference proteome</keyword>
<dbReference type="PATRIC" id="fig|1121477.3.peg.1195"/>
<dbReference type="RefSeq" id="WP_046133458.1">
    <property type="nucleotide sequence ID" value="NZ_FQVC01000018.1"/>
</dbReference>
<keyword evidence="1" id="KW-0812">Transmembrane</keyword>
<dbReference type="PROSITE" id="PS51257">
    <property type="entry name" value="PROKAR_LIPOPROTEIN"/>
    <property type="match status" value="1"/>
</dbReference>
<keyword evidence="2" id="KW-0732">Signal</keyword>
<reference evidence="3 5" key="1">
    <citation type="submission" date="2015-03" db="EMBL/GenBank/DDBJ databases">
        <authorList>
            <person name="Hassan Y.I."/>
            <person name="Lepp D."/>
            <person name="Zhou T."/>
        </authorList>
    </citation>
    <scope>NUCLEOTIDE SEQUENCE [LARGE SCALE GENOMIC DNA]</scope>
    <source>
        <strain evidence="3 5">DSM 17137</strain>
    </source>
</reference>
<evidence type="ECO:0000313" key="5">
    <source>
        <dbReference type="Proteomes" id="UP000033608"/>
    </source>
</evidence>
<gene>
    <name evidence="4" type="ORF">SAMN02745223_03921</name>
    <name evidence="3" type="ORF">VW29_00780</name>
</gene>
<name>A0A0F5LWZ1_9HYPH</name>
<dbReference type="EMBL" id="FQVC01000018">
    <property type="protein sequence ID" value="SHF93462.1"/>
    <property type="molecule type" value="Genomic_DNA"/>
</dbReference>
<dbReference type="EMBL" id="LAJF01000020">
    <property type="protein sequence ID" value="KKB86821.1"/>
    <property type="molecule type" value="Genomic_DNA"/>
</dbReference>
<protein>
    <recommendedName>
        <fullName evidence="7">YMGG-like Gly-zipper domain-containing protein</fullName>
    </recommendedName>
</protein>
<feature type="transmembrane region" description="Helical" evidence="1">
    <location>
        <begin position="44"/>
        <end position="65"/>
    </location>
</feature>
<dbReference type="AlphaFoldDB" id="A0A0F5LWZ1"/>
<proteinExistence type="predicted"/>
<accession>A0A0F5LWZ1</accession>
<evidence type="ECO:0000313" key="4">
    <source>
        <dbReference type="EMBL" id="SHF93462.1"/>
    </source>
</evidence>
<feature type="signal peptide" evidence="2">
    <location>
        <begin position="1"/>
        <end position="19"/>
    </location>
</feature>
<sequence length="67" mass="5928">MKKLVPVALVVIAGFSLTACTSSQRTLTGAAVGGAAGAALGGAVGGYGGAIIGGAGGAAAGAVIANN</sequence>